<comment type="caution">
    <text evidence="1">The sequence shown here is derived from an EMBL/GenBank/DDBJ whole genome shotgun (WGS) entry which is preliminary data.</text>
</comment>
<accession>A0ABR2CH55</accession>
<organism evidence="1 2">
    <name type="scientific">Hibiscus sabdariffa</name>
    <name type="common">roselle</name>
    <dbReference type="NCBI Taxonomy" id="183260"/>
    <lineage>
        <taxon>Eukaryota</taxon>
        <taxon>Viridiplantae</taxon>
        <taxon>Streptophyta</taxon>
        <taxon>Embryophyta</taxon>
        <taxon>Tracheophyta</taxon>
        <taxon>Spermatophyta</taxon>
        <taxon>Magnoliopsida</taxon>
        <taxon>eudicotyledons</taxon>
        <taxon>Gunneridae</taxon>
        <taxon>Pentapetalae</taxon>
        <taxon>rosids</taxon>
        <taxon>malvids</taxon>
        <taxon>Malvales</taxon>
        <taxon>Malvaceae</taxon>
        <taxon>Malvoideae</taxon>
        <taxon>Hibiscus</taxon>
    </lineage>
</organism>
<keyword evidence="2" id="KW-1185">Reference proteome</keyword>
<reference evidence="1 2" key="1">
    <citation type="journal article" date="2024" name="G3 (Bethesda)">
        <title>Genome assembly of Hibiscus sabdariffa L. provides insights into metabolisms of medicinal natural products.</title>
        <authorList>
            <person name="Kim T."/>
        </authorList>
    </citation>
    <scope>NUCLEOTIDE SEQUENCE [LARGE SCALE GENOMIC DNA]</scope>
    <source>
        <strain evidence="1">TK-2024</strain>
        <tissue evidence="1">Old leaves</tissue>
    </source>
</reference>
<proteinExistence type="predicted"/>
<evidence type="ECO:0000313" key="2">
    <source>
        <dbReference type="Proteomes" id="UP001472677"/>
    </source>
</evidence>
<dbReference type="Proteomes" id="UP001472677">
    <property type="component" value="Unassembled WGS sequence"/>
</dbReference>
<evidence type="ECO:0000313" key="1">
    <source>
        <dbReference type="EMBL" id="KAK8518249.1"/>
    </source>
</evidence>
<name>A0ABR2CH55_9ROSI</name>
<gene>
    <name evidence="1" type="ORF">V6N12_017402</name>
</gene>
<sequence>MATAIFTSAKGQSNAWGPMQKGSDVSLAHSTSTTHDQCRKEDILLRENRLFEECTHAFASTARQNCPDTTSPQLWSRPPQGWVKANVDASVNPTGGHQAIVVYLEMRMAIGLVVLCVLSGGALSY</sequence>
<dbReference type="EMBL" id="JBBPBM010000053">
    <property type="protein sequence ID" value="KAK8518249.1"/>
    <property type="molecule type" value="Genomic_DNA"/>
</dbReference>
<protein>
    <submittedName>
        <fullName evidence="1">Uncharacterized protein</fullName>
    </submittedName>
</protein>